<accession>A0A369JWY8</accession>
<dbReference type="AlphaFoldDB" id="A0A369JWY8"/>
<gene>
    <name evidence="2" type="ORF">Hypma_007810</name>
</gene>
<evidence type="ECO:0000313" key="2">
    <source>
        <dbReference type="EMBL" id="RDB25047.1"/>
    </source>
</evidence>
<organism evidence="2 3">
    <name type="scientific">Hypsizygus marmoreus</name>
    <name type="common">White beech mushroom</name>
    <name type="synonym">Agaricus marmoreus</name>
    <dbReference type="NCBI Taxonomy" id="39966"/>
    <lineage>
        <taxon>Eukaryota</taxon>
        <taxon>Fungi</taxon>
        <taxon>Dikarya</taxon>
        <taxon>Basidiomycota</taxon>
        <taxon>Agaricomycotina</taxon>
        <taxon>Agaricomycetes</taxon>
        <taxon>Agaricomycetidae</taxon>
        <taxon>Agaricales</taxon>
        <taxon>Tricholomatineae</taxon>
        <taxon>Lyophyllaceae</taxon>
        <taxon>Hypsizygus</taxon>
    </lineage>
</organism>
<name>A0A369JWY8_HYPMA</name>
<evidence type="ECO:0000313" key="3">
    <source>
        <dbReference type="Proteomes" id="UP000076154"/>
    </source>
</evidence>
<keyword evidence="3" id="KW-1185">Reference proteome</keyword>
<feature type="region of interest" description="Disordered" evidence="1">
    <location>
        <begin position="269"/>
        <end position="299"/>
    </location>
</feature>
<protein>
    <submittedName>
        <fullName evidence="2">Uncharacterized protein</fullName>
    </submittedName>
</protein>
<dbReference type="EMBL" id="LUEZ02000041">
    <property type="protein sequence ID" value="RDB25047.1"/>
    <property type="molecule type" value="Genomic_DNA"/>
</dbReference>
<comment type="caution">
    <text evidence="2">The sequence shown here is derived from an EMBL/GenBank/DDBJ whole genome shotgun (WGS) entry which is preliminary data.</text>
</comment>
<dbReference type="InParanoid" id="A0A369JWY8"/>
<dbReference type="OrthoDB" id="3183767at2759"/>
<evidence type="ECO:0000256" key="1">
    <source>
        <dbReference type="SAM" id="MobiDB-lite"/>
    </source>
</evidence>
<sequence>MPDAMPENLFFKNDRIYRHRIFRINYTTYDVRRAQDVINPNTPHRDVMVLAPSQIETEIDDAGMNHKFLYGRILGIYHANIVYSGPTGIIDYRPRRMDFLWVRWFQLVDRTSSTGPGDWDSRQLDCIKFPSVNSPDAFGFLDPAEVLRGCHILPRTALGRVHADNVGISQCAKDSGDWKMYFVNRFVDRDMVMRYYWGLGVGHVYSHGSQTHPIMGDTTNDITMTGVPNDGTLEVDNNDINMGEEINLELGMDDIEEEDAWVDHADEMLSASGSDGQGSEGDYESDDSLFHEYQNMYNP</sequence>
<dbReference type="STRING" id="39966.A0A369JWY8"/>
<proteinExistence type="predicted"/>
<reference evidence="2" key="1">
    <citation type="submission" date="2018-04" db="EMBL/GenBank/DDBJ databases">
        <title>Whole genome sequencing of Hypsizygus marmoreus.</title>
        <authorList>
            <person name="Choi I.-G."/>
            <person name="Min B."/>
            <person name="Kim J.-G."/>
            <person name="Kim S."/>
            <person name="Oh Y.-L."/>
            <person name="Kong W.-S."/>
            <person name="Park H."/>
            <person name="Jeong J."/>
            <person name="Song E.-S."/>
        </authorList>
    </citation>
    <scope>NUCLEOTIDE SEQUENCE [LARGE SCALE GENOMIC DNA]</scope>
    <source>
        <strain evidence="2">51987-8</strain>
    </source>
</reference>
<dbReference type="Proteomes" id="UP000076154">
    <property type="component" value="Unassembled WGS sequence"/>
</dbReference>